<organism evidence="2 3">
    <name type="scientific">Sphingomonas molluscorum</name>
    <dbReference type="NCBI Taxonomy" id="418184"/>
    <lineage>
        <taxon>Bacteria</taxon>
        <taxon>Pseudomonadati</taxon>
        <taxon>Pseudomonadota</taxon>
        <taxon>Alphaproteobacteria</taxon>
        <taxon>Sphingomonadales</taxon>
        <taxon>Sphingomonadaceae</taxon>
        <taxon>Sphingomonas</taxon>
    </lineage>
</organism>
<evidence type="ECO:0000313" key="3">
    <source>
        <dbReference type="Proteomes" id="UP001380365"/>
    </source>
</evidence>
<keyword evidence="3" id="KW-1185">Reference proteome</keyword>
<name>A0ABU8Q309_9SPHN</name>
<dbReference type="PROSITE" id="PS51257">
    <property type="entry name" value="PROKAR_LIPOPROTEIN"/>
    <property type="match status" value="1"/>
</dbReference>
<evidence type="ECO:0008006" key="4">
    <source>
        <dbReference type="Google" id="ProtNLM"/>
    </source>
</evidence>
<comment type="caution">
    <text evidence="2">The sequence shown here is derived from an EMBL/GenBank/DDBJ whole genome shotgun (WGS) entry which is preliminary data.</text>
</comment>
<keyword evidence="1" id="KW-0732">Signal</keyword>
<proteinExistence type="predicted"/>
<protein>
    <recommendedName>
        <fullName evidence="4">Lipoprotein</fullName>
    </recommendedName>
</protein>
<dbReference type="RefSeq" id="WP_132882534.1">
    <property type="nucleotide sequence ID" value="NZ_BAAAEL010000001.1"/>
</dbReference>
<evidence type="ECO:0000256" key="1">
    <source>
        <dbReference type="SAM" id="SignalP"/>
    </source>
</evidence>
<sequence>MIVRTLAVSAVALLALAGCSRKGEIDVTRGVGITTVRSACPAAGVPAGTGDITLFDPAGTQLASAIDVTATITNVRATCNETGEDIVSTVTFDIQARRTRTDGARQVDLPYFLTVVRGGSQVVAKRINHAVLDFAPGEARAQATGSATAVVQRSAATLPDEIRQQITRPRKAGAEDAAVDPLSTPEVRQAVLNASFEALVGFQLTQDQLRYNATR</sequence>
<dbReference type="Proteomes" id="UP001380365">
    <property type="component" value="Unassembled WGS sequence"/>
</dbReference>
<dbReference type="EMBL" id="JBBGZA010000001">
    <property type="protein sequence ID" value="MEJ5094117.1"/>
    <property type="molecule type" value="Genomic_DNA"/>
</dbReference>
<evidence type="ECO:0000313" key="2">
    <source>
        <dbReference type="EMBL" id="MEJ5094117.1"/>
    </source>
</evidence>
<feature type="chain" id="PRO_5046120162" description="Lipoprotein" evidence="1">
    <location>
        <begin position="18"/>
        <end position="215"/>
    </location>
</feature>
<accession>A0ABU8Q309</accession>
<reference evidence="2 3" key="1">
    <citation type="submission" date="2023-12" db="EMBL/GenBank/DDBJ databases">
        <title>Gut-associated functions are favored during microbiome assembly across C. elegans life.</title>
        <authorList>
            <person name="Zimmermann J."/>
        </authorList>
    </citation>
    <scope>NUCLEOTIDE SEQUENCE [LARGE SCALE GENOMIC DNA]</scope>
    <source>
        <strain evidence="2 3">JUb134</strain>
    </source>
</reference>
<feature type="signal peptide" evidence="1">
    <location>
        <begin position="1"/>
        <end position="17"/>
    </location>
</feature>
<gene>
    <name evidence="2" type="ORF">WH159_06140</name>
</gene>